<organism evidence="3 4">
    <name type="scientific">Pyricularia oryzae</name>
    <name type="common">Rice blast fungus</name>
    <name type="synonym">Magnaporthe oryzae</name>
    <dbReference type="NCBI Taxonomy" id="318829"/>
    <lineage>
        <taxon>Eukaryota</taxon>
        <taxon>Fungi</taxon>
        <taxon>Dikarya</taxon>
        <taxon>Ascomycota</taxon>
        <taxon>Pezizomycotina</taxon>
        <taxon>Sordariomycetes</taxon>
        <taxon>Sordariomycetidae</taxon>
        <taxon>Magnaporthales</taxon>
        <taxon>Pyriculariaceae</taxon>
        <taxon>Pyricularia</taxon>
    </lineage>
</organism>
<dbReference type="EMBL" id="CP034210">
    <property type="protein sequence ID" value="QBZ66365.1"/>
    <property type="molecule type" value="Genomic_DNA"/>
</dbReference>
<reference evidence="3 4" key="1">
    <citation type="journal article" date="2019" name="Mol. Biol. Evol.">
        <title>Blast fungal genomes show frequent chromosomal changes, gene gains and losses, and effector gene turnover.</title>
        <authorList>
            <person name="Gomez Luciano L.B."/>
            <person name="Jason Tsai I."/>
            <person name="Chuma I."/>
            <person name="Tosa Y."/>
            <person name="Chen Y.H."/>
            <person name="Li J.Y."/>
            <person name="Li M.Y."/>
            <person name="Jade Lu M.Y."/>
            <person name="Nakayashiki H."/>
            <person name="Li W.H."/>
        </authorList>
    </citation>
    <scope>NUCLEOTIDE SEQUENCE [LARGE SCALE GENOMIC DNA]</scope>
    <source>
        <strain evidence="3">MZ5-1-6</strain>
    </source>
</reference>
<gene>
    <name evidence="3" type="ORF">PoMZ_13340</name>
</gene>
<evidence type="ECO:0000256" key="2">
    <source>
        <dbReference type="ARBA" id="ARBA00023002"/>
    </source>
</evidence>
<protein>
    <submittedName>
        <fullName evidence="3">Uncharacterized protein</fullName>
    </submittedName>
</protein>
<dbReference type="PANTHER" id="PTHR43245">
    <property type="entry name" value="BIFUNCTIONAL POLYMYXIN RESISTANCE PROTEIN ARNA"/>
    <property type="match status" value="1"/>
</dbReference>
<dbReference type="AlphaFoldDB" id="A0A4P7NUV2"/>
<dbReference type="Gene3D" id="3.40.50.720">
    <property type="entry name" value="NAD(P)-binding Rossmann-like Domain"/>
    <property type="match status" value="1"/>
</dbReference>
<dbReference type="SUPFAM" id="SSF51735">
    <property type="entry name" value="NAD(P)-binding Rossmann-fold domains"/>
    <property type="match status" value="1"/>
</dbReference>
<keyword evidence="2" id="KW-0560">Oxidoreductase</keyword>
<name>A0A4P7NUV2_PYROR</name>
<dbReference type="InterPro" id="IPR002225">
    <property type="entry name" value="3Beta_OHSteriod_DH/Estase"/>
</dbReference>
<accession>A0A4P7NUV2</accession>
<dbReference type="GO" id="GO:0006694">
    <property type="term" value="P:steroid biosynthetic process"/>
    <property type="evidence" value="ECO:0007669"/>
    <property type="project" value="InterPro"/>
</dbReference>
<dbReference type="GO" id="GO:0016616">
    <property type="term" value="F:oxidoreductase activity, acting on the CH-OH group of donors, NAD or NADP as acceptor"/>
    <property type="evidence" value="ECO:0007669"/>
    <property type="project" value="InterPro"/>
</dbReference>
<dbReference type="Proteomes" id="UP000294847">
    <property type="component" value="Chromosome 7"/>
</dbReference>
<proteinExistence type="inferred from homology"/>
<comment type="similarity">
    <text evidence="1">Belongs to the 3-beta-HSD family.</text>
</comment>
<evidence type="ECO:0000256" key="1">
    <source>
        <dbReference type="ARBA" id="ARBA00009219"/>
    </source>
</evidence>
<dbReference type="InterPro" id="IPR050177">
    <property type="entry name" value="Lipid_A_modif_metabolic_enz"/>
</dbReference>
<sequence length="507" mass="56027">MELPPVIDCVRIVFVASVLLVLLLGLIYLSILNWAMCGTPTHVKKVTQKHWTKDQVKEKYEAVKEKPMTISSITPKLPPQLQRRYIITGGSGLVGGYLVLLLIARGQPPESIRIVDFQKPHRNDMVVGPAAEVDFVKTDISSKKAVAEAFARPWHPSVEHLPLTVFHTAAVIVPSDRSELVYGLCQKVNIEGTRILVEEAQAAGADVFIATSSGSISIRPVEFWISPWELLTKGPRHHAQVLDESDFWKPLRPHNEFFGNYPASKAFAERIVCGANSDKMRTGSIRPANGIYGNPTDNIIGGPLALGIFPSWNPQIVQSYIHALNCAIAHLNLEAVLDPTDSASRPQAGRPFTVTDPNPPITNKTLWSMIATLSITSFRTVRILCPVVILMVAYAIEWYALLPHRYPRLKHIIPSLNNDIKHLKPPLFSITTHLIANHQGDATKPVSEGGIGYTGLTTTMDGMVQEVLEWNQEHEGVSRRNRRKYISSVTLAEEIRKLGEAAMAVGG</sequence>
<dbReference type="PANTHER" id="PTHR43245:SF51">
    <property type="entry name" value="SHORT CHAIN DEHYDROGENASE_REDUCTASE FAMILY 42E, MEMBER 2"/>
    <property type="match status" value="1"/>
</dbReference>
<dbReference type="Pfam" id="PF01073">
    <property type="entry name" value="3Beta_HSD"/>
    <property type="match status" value="1"/>
</dbReference>
<evidence type="ECO:0000313" key="3">
    <source>
        <dbReference type="EMBL" id="QBZ66365.1"/>
    </source>
</evidence>
<evidence type="ECO:0000313" key="4">
    <source>
        <dbReference type="Proteomes" id="UP000294847"/>
    </source>
</evidence>
<dbReference type="InterPro" id="IPR036291">
    <property type="entry name" value="NAD(P)-bd_dom_sf"/>
</dbReference>